<organism evidence="1 2">
    <name type="scientific">Pluteus cervinus</name>
    <dbReference type="NCBI Taxonomy" id="181527"/>
    <lineage>
        <taxon>Eukaryota</taxon>
        <taxon>Fungi</taxon>
        <taxon>Dikarya</taxon>
        <taxon>Basidiomycota</taxon>
        <taxon>Agaricomycotina</taxon>
        <taxon>Agaricomycetes</taxon>
        <taxon>Agaricomycetidae</taxon>
        <taxon>Agaricales</taxon>
        <taxon>Pluteineae</taxon>
        <taxon>Pluteaceae</taxon>
        <taxon>Pluteus</taxon>
    </lineage>
</organism>
<name>A0ACD3AJL0_9AGAR</name>
<sequence length="219" mass="24555">MAINPPITTLNYGFVITKKKQIKALYEALIAWRNTLEAEPTSDTASESGSTTSSSPSTESTSENTANNSEVERWEDPKGFYYRSTKEETSHWDEYNLVEHFLHISGYGEDIAQIEVKGDPFNPWAQDRDLKDDDDNDGEGLKGVGIVYFPDDHKEKLVREDVIGEDCDYTAMEFAALDADYLKKAIGRLEEFLNDPVIKGAKLSVRLGMVSSMNVIIGR</sequence>
<reference evidence="1 2" key="1">
    <citation type="journal article" date="2019" name="Nat. Ecol. Evol.">
        <title>Megaphylogeny resolves global patterns of mushroom evolution.</title>
        <authorList>
            <person name="Varga T."/>
            <person name="Krizsan K."/>
            <person name="Foldi C."/>
            <person name="Dima B."/>
            <person name="Sanchez-Garcia M."/>
            <person name="Sanchez-Ramirez S."/>
            <person name="Szollosi G.J."/>
            <person name="Szarkandi J.G."/>
            <person name="Papp V."/>
            <person name="Albert L."/>
            <person name="Andreopoulos W."/>
            <person name="Angelini C."/>
            <person name="Antonin V."/>
            <person name="Barry K.W."/>
            <person name="Bougher N.L."/>
            <person name="Buchanan P."/>
            <person name="Buyck B."/>
            <person name="Bense V."/>
            <person name="Catcheside P."/>
            <person name="Chovatia M."/>
            <person name="Cooper J."/>
            <person name="Damon W."/>
            <person name="Desjardin D."/>
            <person name="Finy P."/>
            <person name="Geml J."/>
            <person name="Haridas S."/>
            <person name="Hughes K."/>
            <person name="Justo A."/>
            <person name="Karasinski D."/>
            <person name="Kautmanova I."/>
            <person name="Kiss B."/>
            <person name="Kocsube S."/>
            <person name="Kotiranta H."/>
            <person name="LaButti K.M."/>
            <person name="Lechner B.E."/>
            <person name="Liimatainen K."/>
            <person name="Lipzen A."/>
            <person name="Lukacs Z."/>
            <person name="Mihaltcheva S."/>
            <person name="Morgado L.N."/>
            <person name="Niskanen T."/>
            <person name="Noordeloos M.E."/>
            <person name="Ohm R.A."/>
            <person name="Ortiz-Santana B."/>
            <person name="Ovrebo C."/>
            <person name="Racz N."/>
            <person name="Riley R."/>
            <person name="Savchenko A."/>
            <person name="Shiryaev A."/>
            <person name="Soop K."/>
            <person name="Spirin V."/>
            <person name="Szebenyi C."/>
            <person name="Tomsovsky M."/>
            <person name="Tulloss R.E."/>
            <person name="Uehling J."/>
            <person name="Grigoriev I.V."/>
            <person name="Vagvolgyi C."/>
            <person name="Papp T."/>
            <person name="Martin F.M."/>
            <person name="Miettinen O."/>
            <person name="Hibbett D.S."/>
            <person name="Nagy L.G."/>
        </authorList>
    </citation>
    <scope>NUCLEOTIDE SEQUENCE [LARGE SCALE GENOMIC DNA]</scope>
    <source>
        <strain evidence="1 2">NL-1719</strain>
    </source>
</reference>
<evidence type="ECO:0000313" key="1">
    <source>
        <dbReference type="EMBL" id="TFK66053.1"/>
    </source>
</evidence>
<accession>A0ACD3AJL0</accession>
<proteinExistence type="predicted"/>
<evidence type="ECO:0000313" key="2">
    <source>
        <dbReference type="Proteomes" id="UP000308600"/>
    </source>
</evidence>
<dbReference type="EMBL" id="ML208417">
    <property type="protein sequence ID" value="TFK66053.1"/>
    <property type="molecule type" value="Genomic_DNA"/>
</dbReference>
<keyword evidence="2" id="KW-1185">Reference proteome</keyword>
<protein>
    <submittedName>
        <fullName evidence="1">Uncharacterized protein</fullName>
    </submittedName>
</protein>
<dbReference type="Proteomes" id="UP000308600">
    <property type="component" value="Unassembled WGS sequence"/>
</dbReference>
<gene>
    <name evidence="1" type="ORF">BDN72DRAFT_844829</name>
</gene>